<accession>A0ABD2P3T3</accession>
<protein>
    <submittedName>
        <fullName evidence="2">Uncharacterized protein</fullName>
    </submittedName>
</protein>
<name>A0ABD2P3T3_9CUCU</name>
<reference evidence="2 3" key="1">
    <citation type="journal article" date="2021" name="BMC Biol.">
        <title>Horizontally acquired antibacterial genes associated with adaptive radiation of ladybird beetles.</title>
        <authorList>
            <person name="Li H.S."/>
            <person name="Tang X.F."/>
            <person name="Huang Y.H."/>
            <person name="Xu Z.Y."/>
            <person name="Chen M.L."/>
            <person name="Du X.Y."/>
            <person name="Qiu B.Y."/>
            <person name="Chen P.T."/>
            <person name="Zhang W."/>
            <person name="Slipinski A."/>
            <person name="Escalona H.E."/>
            <person name="Waterhouse R.M."/>
            <person name="Zwick A."/>
            <person name="Pang H."/>
        </authorList>
    </citation>
    <scope>NUCLEOTIDE SEQUENCE [LARGE SCALE GENOMIC DNA]</scope>
    <source>
        <strain evidence="2">SYSU2018</strain>
    </source>
</reference>
<evidence type="ECO:0000313" key="3">
    <source>
        <dbReference type="Proteomes" id="UP001516400"/>
    </source>
</evidence>
<keyword evidence="3" id="KW-1185">Reference proteome</keyword>
<dbReference type="EMBL" id="JABFTP020000165">
    <property type="protein sequence ID" value="KAL3285383.1"/>
    <property type="molecule type" value="Genomic_DNA"/>
</dbReference>
<dbReference type="Proteomes" id="UP001516400">
    <property type="component" value="Unassembled WGS sequence"/>
</dbReference>
<organism evidence="2 3">
    <name type="scientific">Cryptolaemus montrouzieri</name>
    <dbReference type="NCBI Taxonomy" id="559131"/>
    <lineage>
        <taxon>Eukaryota</taxon>
        <taxon>Metazoa</taxon>
        <taxon>Ecdysozoa</taxon>
        <taxon>Arthropoda</taxon>
        <taxon>Hexapoda</taxon>
        <taxon>Insecta</taxon>
        <taxon>Pterygota</taxon>
        <taxon>Neoptera</taxon>
        <taxon>Endopterygota</taxon>
        <taxon>Coleoptera</taxon>
        <taxon>Polyphaga</taxon>
        <taxon>Cucujiformia</taxon>
        <taxon>Coccinelloidea</taxon>
        <taxon>Coccinellidae</taxon>
        <taxon>Scymninae</taxon>
        <taxon>Scymnini</taxon>
        <taxon>Cryptolaemus</taxon>
    </lineage>
</organism>
<sequence>MLNSRHQNASNIRRFRKSQVEYVMNQSPRNIQKKSDIFHTKQNDRHSNSKLQTNPKTKQKGVRNLKEKTNQIVLVNPMEASSDMYMRVVPSSFKREDHFVDNYTQRDEKNGRTRNSSDRHKKITQHFTGAVRKIVINNKTQKEKSIICSKKRSLIEKPESILPTNAFVHILSAFISNNFENNSNYGSLSRIKTLSMTLEDVPEENDSEYENSFAKPAISFILRSTHEPITSIISKKNSLKMHGSFILRSSQLDLAIENSKRGQVLKCQKCIENDYHHSKCDFKNINNQKESNKQLKIQEKLDSNDINNCCKQIENICDRDELRNREEIDDEAKSNSLICKAIDDRQSDDNLKKKSDKSTDIKDISKEDLDLHVEKVDRSTENSLHVILKSQSHIDRQKESVFRGTNIAAQYSYSDSQLTLNNIRKHSSLKEFISISNIHTENCRNLSKKAVKKNKDRVITLFMRNFQKHEHQPFLKNSTEHIEELRKPKGHSGSQNFQKDVVDFLTKSVENNSEKLPIPEGEKDFLVMPSAKLRIPHFSQILPDIGKETRKQINRFLTNQRFKSRKMSLNVHNVEKELVCLYKRKFP</sequence>
<comment type="caution">
    <text evidence="2">The sequence shown here is derived from an EMBL/GenBank/DDBJ whole genome shotgun (WGS) entry which is preliminary data.</text>
</comment>
<dbReference type="AlphaFoldDB" id="A0ABD2P3T3"/>
<evidence type="ECO:0000313" key="2">
    <source>
        <dbReference type="EMBL" id="KAL3285383.1"/>
    </source>
</evidence>
<gene>
    <name evidence="2" type="ORF">HHI36_019489</name>
</gene>
<proteinExistence type="predicted"/>
<feature type="region of interest" description="Disordered" evidence="1">
    <location>
        <begin position="42"/>
        <end position="61"/>
    </location>
</feature>
<evidence type="ECO:0000256" key="1">
    <source>
        <dbReference type="SAM" id="MobiDB-lite"/>
    </source>
</evidence>